<reference evidence="2" key="1">
    <citation type="journal article" date="2017" name="Front. Plant Sci.">
        <title>Climate Clever Clovers: New Paradigm to Reduce the Environmental Footprint of Ruminants by Breeding Low Methanogenic Forages Utilizing Haplotype Variation.</title>
        <authorList>
            <person name="Kaur P."/>
            <person name="Appels R."/>
            <person name="Bayer P.E."/>
            <person name="Keeble-Gagnere G."/>
            <person name="Wang J."/>
            <person name="Hirakawa H."/>
            <person name="Shirasawa K."/>
            <person name="Vercoe P."/>
            <person name="Stefanova K."/>
            <person name="Durmic Z."/>
            <person name="Nichols P."/>
            <person name="Revell C."/>
            <person name="Isobe S.N."/>
            <person name="Edwards D."/>
            <person name="Erskine W."/>
        </authorList>
    </citation>
    <scope>NUCLEOTIDE SEQUENCE [LARGE SCALE GENOMIC DNA]</scope>
    <source>
        <strain evidence="2">cv. Daliak</strain>
    </source>
</reference>
<dbReference type="PANTHER" id="PTHR33116">
    <property type="entry name" value="REVERSE TRANSCRIPTASE ZINC-BINDING DOMAIN-CONTAINING PROTEIN-RELATED-RELATED"/>
    <property type="match status" value="1"/>
</dbReference>
<dbReference type="PANTHER" id="PTHR33116:SF78">
    <property type="entry name" value="OS12G0587133 PROTEIN"/>
    <property type="match status" value="1"/>
</dbReference>
<gene>
    <name evidence="1" type="ORF">TSUD_100160</name>
</gene>
<dbReference type="AlphaFoldDB" id="A0A2Z6NR44"/>
<dbReference type="EMBL" id="DF974243">
    <property type="protein sequence ID" value="GAU46724.1"/>
    <property type="molecule type" value="Genomic_DNA"/>
</dbReference>
<dbReference type="Proteomes" id="UP000242715">
    <property type="component" value="Unassembled WGS sequence"/>
</dbReference>
<protein>
    <recommendedName>
        <fullName evidence="3">Reverse transcriptase zinc-binding domain-containing protein</fullName>
    </recommendedName>
</protein>
<proteinExistence type="predicted"/>
<dbReference type="OrthoDB" id="1110086at2759"/>
<keyword evidence="2" id="KW-1185">Reference proteome</keyword>
<organism evidence="1 2">
    <name type="scientific">Trifolium subterraneum</name>
    <name type="common">Subterranean clover</name>
    <dbReference type="NCBI Taxonomy" id="3900"/>
    <lineage>
        <taxon>Eukaryota</taxon>
        <taxon>Viridiplantae</taxon>
        <taxon>Streptophyta</taxon>
        <taxon>Embryophyta</taxon>
        <taxon>Tracheophyta</taxon>
        <taxon>Spermatophyta</taxon>
        <taxon>Magnoliopsida</taxon>
        <taxon>eudicotyledons</taxon>
        <taxon>Gunneridae</taxon>
        <taxon>Pentapetalae</taxon>
        <taxon>rosids</taxon>
        <taxon>fabids</taxon>
        <taxon>Fabales</taxon>
        <taxon>Fabaceae</taxon>
        <taxon>Papilionoideae</taxon>
        <taxon>50 kb inversion clade</taxon>
        <taxon>NPAAA clade</taxon>
        <taxon>Hologalegina</taxon>
        <taxon>IRL clade</taxon>
        <taxon>Trifolieae</taxon>
        <taxon>Trifolium</taxon>
    </lineage>
</organism>
<sequence>MDYEGSKCYDEKIGSISLRVTALTNIRALRGVLVLLELVFGLKVNFHKRGDPRRVLFWEPVVNRVRSRLTIWKSRFLSFGGRLVLLKSVLTSLPVYALSFFKAPSGWGGGGEAWLWRRQLWAWEEEMVEECRALFSDVVLQDNVIDYWMWRPDPSGGYSVRGVYDLLTSRGDQVVATTTDLIWHKQVPLKVSVAAW</sequence>
<evidence type="ECO:0000313" key="1">
    <source>
        <dbReference type="EMBL" id="GAU46724.1"/>
    </source>
</evidence>
<name>A0A2Z6NR44_TRISU</name>
<evidence type="ECO:0000313" key="2">
    <source>
        <dbReference type="Proteomes" id="UP000242715"/>
    </source>
</evidence>
<accession>A0A2Z6NR44</accession>
<evidence type="ECO:0008006" key="3">
    <source>
        <dbReference type="Google" id="ProtNLM"/>
    </source>
</evidence>